<dbReference type="AlphaFoldDB" id="A0A512CWQ2"/>
<feature type="chain" id="PRO_5022058192" description="Lipoprotein" evidence="2">
    <location>
        <begin position="29"/>
        <end position="219"/>
    </location>
</feature>
<evidence type="ECO:0000256" key="2">
    <source>
        <dbReference type="SAM" id="SignalP"/>
    </source>
</evidence>
<accession>A0A512CWQ2</accession>
<organism evidence="3 4">
    <name type="scientific">Terrabacter aerolatus</name>
    <dbReference type="NCBI Taxonomy" id="422442"/>
    <lineage>
        <taxon>Bacteria</taxon>
        <taxon>Bacillati</taxon>
        <taxon>Actinomycetota</taxon>
        <taxon>Actinomycetes</taxon>
        <taxon>Micrococcales</taxon>
        <taxon>Intrasporangiaceae</taxon>
        <taxon>Terrabacter</taxon>
    </lineage>
</organism>
<keyword evidence="2" id="KW-0732">Signal</keyword>
<reference evidence="3 4" key="1">
    <citation type="submission" date="2019-07" db="EMBL/GenBank/DDBJ databases">
        <title>Whole genome shotgun sequence of Terrabacter aerolatus NBRC 106305.</title>
        <authorList>
            <person name="Hosoyama A."/>
            <person name="Uohara A."/>
            <person name="Ohji S."/>
            <person name="Ichikawa N."/>
        </authorList>
    </citation>
    <scope>NUCLEOTIDE SEQUENCE [LARGE SCALE GENOMIC DNA]</scope>
    <source>
        <strain evidence="3 4">NBRC 106305</strain>
    </source>
</reference>
<dbReference type="PROSITE" id="PS51257">
    <property type="entry name" value="PROKAR_LIPOPROTEIN"/>
    <property type="match status" value="1"/>
</dbReference>
<name>A0A512CWQ2_9MICO</name>
<evidence type="ECO:0008006" key="5">
    <source>
        <dbReference type="Google" id="ProtNLM"/>
    </source>
</evidence>
<comment type="caution">
    <text evidence="3">The sequence shown here is derived from an EMBL/GenBank/DDBJ whole genome shotgun (WGS) entry which is preliminary data.</text>
</comment>
<dbReference type="Proteomes" id="UP000321534">
    <property type="component" value="Unassembled WGS sequence"/>
</dbReference>
<evidence type="ECO:0000313" key="3">
    <source>
        <dbReference type="EMBL" id="GEO28627.1"/>
    </source>
</evidence>
<feature type="region of interest" description="Disordered" evidence="1">
    <location>
        <begin position="29"/>
        <end position="69"/>
    </location>
</feature>
<feature type="compositionally biased region" description="Low complexity" evidence="1">
    <location>
        <begin position="29"/>
        <end position="53"/>
    </location>
</feature>
<sequence length="219" mass="21388">MVPMGRAGLCVGLAIAAVLIGGCGSAVSDDGGSGSGSSDTAGAVSSAPSSSAPRTRVGSGGSDAGAPSYGPSFPLVLRRTGGIAGFDDRIVLDLDGRMHVETRSVHGRVCTLPAPQQRQLVALLATVRLDSPADGTSPSDVPSGDLATVGPDPVTDPITISVTDEQARPIDLSDPSLGEISALVGGLVGDVTLTTPATTRCTTPVASAPPAAPAVPAAG</sequence>
<feature type="region of interest" description="Disordered" evidence="1">
    <location>
        <begin position="131"/>
        <end position="153"/>
    </location>
</feature>
<keyword evidence="4" id="KW-1185">Reference proteome</keyword>
<evidence type="ECO:0000313" key="4">
    <source>
        <dbReference type="Proteomes" id="UP000321534"/>
    </source>
</evidence>
<protein>
    <recommendedName>
        <fullName evidence="5">Lipoprotein</fullName>
    </recommendedName>
</protein>
<feature type="signal peptide" evidence="2">
    <location>
        <begin position="1"/>
        <end position="28"/>
    </location>
</feature>
<evidence type="ECO:0000256" key="1">
    <source>
        <dbReference type="SAM" id="MobiDB-lite"/>
    </source>
</evidence>
<dbReference type="EMBL" id="BJYX01000001">
    <property type="protein sequence ID" value="GEO28627.1"/>
    <property type="molecule type" value="Genomic_DNA"/>
</dbReference>
<gene>
    <name evidence="3" type="ORF">TAE01_04370</name>
</gene>
<proteinExistence type="predicted"/>